<dbReference type="SUPFAM" id="SSF55781">
    <property type="entry name" value="GAF domain-like"/>
    <property type="match status" value="1"/>
</dbReference>
<keyword evidence="4" id="KW-1185">Reference proteome</keyword>
<proteinExistence type="predicted"/>
<reference evidence="3 4" key="1">
    <citation type="submission" date="2019-06" db="EMBL/GenBank/DDBJ databases">
        <title>Whole genome shotgun sequence of Streptomyces spinoverrucosus NBRC 14228.</title>
        <authorList>
            <person name="Hosoyama A."/>
            <person name="Uohara A."/>
            <person name="Ohji S."/>
            <person name="Ichikawa N."/>
        </authorList>
    </citation>
    <scope>NUCLEOTIDE SEQUENCE [LARGE SCALE GENOMIC DNA]</scope>
    <source>
        <strain evidence="3 4">NBRC 14228</strain>
    </source>
</reference>
<dbReference type="SUPFAM" id="SSF81606">
    <property type="entry name" value="PP2C-like"/>
    <property type="match status" value="1"/>
</dbReference>
<name>A0A4Y3V780_9ACTN</name>
<protein>
    <recommendedName>
        <fullName evidence="2">PPM-type phosphatase domain-containing protein</fullName>
    </recommendedName>
</protein>
<evidence type="ECO:0000313" key="4">
    <source>
        <dbReference type="Proteomes" id="UP000317881"/>
    </source>
</evidence>
<dbReference type="Proteomes" id="UP000317881">
    <property type="component" value="Unassembled WGS sequence"/>
</dbReference>
<dbReference type="SMART" id="SM00331">
    <property type="entry name" value="PP2C_SIG"/>
    <property type="match status" value="1"/>
</dbReference>
<dbReference type="Gene3D" id="3.30.450.40">
    <property type="match status" value="1"/>
</dbReference>
<dbReference type="PANTHER" id="PTHR43156">
    <property type="entry name" value="STAGE II SPORULATION PROTEIN E-RELATED"/>
    <property type="match status" value="1"/>
</dbReference>
<dbReference type="InterPro" id="IPR029016">
    <property type="entry name" value="GAF-like_dom_sf"/>
</dbReference>
<dbReference type="PANTHER" id="PTHR43156:SF2">
    <property type="entry name" value="STAGE II SPORULATION PROTEIN E"/>
    <property type="match status" value="1"/>
</dbReference>
<evidence type="ECO:0000259" key="2">
    <source>
        <dbReference type="SMART" id="SM00331"/>
    </source>
</evidence>
<feature type="domain" description="PPM-type phosphatase" evidence="2">
    <location>
        <begin position="285"/>
        <end position="505"/>
    </location>
</feature>
<evidence type="ECO:0000313" key="3">
    <source>
        <dbReference type="EMBL" id="GEC02817.1"/>
    </source>
</evidence>
<sequence length="510" mass="54579">MSGASPVGRGAVSVGAVVTTVVIVWSSKPFGPVWRLFLPTALAHDPLALIHDFRPFCQDIARDLARDFAGRDSHPYGGAVTPLVAPPAPVAGQGPGGGVRLLDDVTDRGAVPTRGDEVATADPGEGRLEEFLADPGNTALDLSTAVARCSKALGLQHCVVYLADLQQRQLVPLTDVASALPVDDSLAGWSYRTQSLRVEEADTGGITAWLPLLDGAERLGVLAVHCPVLSPTALRRSRALAALLAMMVTSARAYKESFVRRTRTEPMQLPAEMLRAFLPPRTIGTAHVVSTAVLEPAYELGGDAFDHALTETTLHAAVLDAMGHNLASGLTTAVSLAACRNARRTGADLPELVQSVDDALAQWLPDQFCTGVLTQLDLASGVLRWTNCGHPAPLLIRDQRLLVDALEREADPPMGLPSLLTEQGRKVHETALQPGDRVLLYTDGVTEARTRDGDQFGLERFADYVIRATAAGELAPETLRKLIHSILDAQPGRLRDDATILLVEWWPPTR</sequence>
<keyword evidence="1" id="KW-0378">Hydrolase</keyword>
<dbReference type="InterPro" id="IPR036457">
    <property type="entry name" value="PPM-type-like_dom_sf"/>
</dbReference>
<organism evidence="3 4">
    <name type="scientific">Streptomyces spinoverrucosus</name>
    <dbReference type="NCBI Taxonomy" id="284043"/>
    <lineage>
        <taxon>Bacteria</taxon>
        <taxon>Bacillati</taxon>
        <taxon>Actinomycetota</taxon>
        <taxon>Actinomycetes</taxon>
        <taxon>Kitasatosporales</taxon>
        <taxon>Streptomycetaceae</taxon>
        <taxon>Streptomyces</taxon>
    </lineage>
</organism>
<dbReference type="EMBL" id="BJND01000004">
    <property type="protein sequence ID" value="GEC02817.1"/>
    <property type="molecule type" value="Genomic_DNA"/>
</dbReference>
<dbReference type="Gene3D" id="3.60.40.10">
    <property type="entry name" value="PPM-type phosphatase domain"/>
    <property type="match status" value="1"/>
</dbReference>
<dbReference type="GO" id="GO:0016791">
    <property type="term" value="F:phosphatase activity"/>
    <property type="evidence" value="ECO:0007669"/>
    <property type="project" value="TreeGrafter"/>
</dbReference>
<dbReference type="Pfam" id="PF07228">
    <property type="entry name" value="SpoIIE"/>
    <property type="match status" value="1"/>
</dbReference>
<dbReference type="InterPro" id="IPR001932">
    <property type="entry name" value="PPM-type_phosphatase-like_dom"/>
</dbReference>
<dbReference type="AlphaFoldDB" id="A0A4Y3V780"/>
<evidence type="ECO:0000256" key="1">
    <source>
        <dbReference type="ARBA" id="ARBA00022801"/>
    </source>
</evidence>
<comment type="caution">
    <text evidence="3">The sequence shown here is derived from an EMBL/GenBank/DDBJ whole genome shotgun (WGS) entry which is preliminary data.</text>
</comment>
<dbReference type="InterPro" id="IPR052016">
    <property type="entry name" value="Bact_Sigma-Reg"/>
</dbReference>
<accession>A0A4Y3V780</accession>
<gene>
    <name evidence="3" type="ORF">SSP24_04720</name>
</gene>